<sequence>MWSGLAECLDESDLWAIADTSDNLVTLKDTMKFLIDYLLIVSPDLSNEQIGKLSERFLEFSLELLSRQSHERMSNTGLIL</sequence>
<feature type="non-terminal residue" evidence="1">
    <location>
        <position position="80"/>
    </location>
</feature>
<evidence type="ECO:0000313" key="2">
    <source>
        <dbReference type="Proteomes" id="UP000499080"/>
    </source>
</evidence>
<dbReference type="AlphaFoldDB" id="A0A4Y2TVE4"/>
<organism evidence="1 2">
    <name type="scientific">Araneus ventricosus</name>
    <name type="common">Orbweaver spider</name>
    <name type="synonym">Epeira ventricosa</name>
    <dbReference type="NCBI Taxonomy" id="182803"/>
    <lineage>
        <taxon>Eukaryota</taxon>
        <taxon>Metazoa</taxon>
        <taxon>Ecdysozoa</taxon>
        <taxon>Arthropoda</taxon>
        <taxon>Chelicerata</taxon>
        <taxon>Arachnida</taxon>
        <taxon>Araneae</taxon>
        <taxon>Araneomorphae</taxon>
        <taxon>Entelegynae</taxon>
        <taxon>Araneoidea</taxon>
        <taxon>Araneidae</taxon>
        <taxon>Araneus</taxon>
    </lineage>
</organism>
<protein>
    <submittedName>
        <fullName evidence="1">Uncharacterized protein</fullName>
    </submittedName>
</protein>
<comment type="caution">
    <text evidence="1">The sequence shown here is derived from an EMBL/GenBank/DDBJ whole genome shotgun (WGS) entry which is preliminary data.</text>
</comment>
<proteinExistence type="predicted"/>
<accession>A0A4Y2TVE4</accession>
<dbReference type="Proteomes" id="UP000499080">
    <property type="component" value="Unassembled WGS sequence"/>
</dbReference>
<dbReference type="EMBL" id="BGPR01031481">
    <property type="protein sequence ID" value="GBO04605.1"/>
    <property type="molecule type" value="Genomic_DNA"/>
</dbReference>
<gene>
    <name evidence="1" type="ORF">AVEN_220679_1</name>
</gene>
<reference evidence="1 2" key="1">
    <citation type="journal article" date="2019" name="Sci. Rep.">
        <title>Orb-weaving spider Araneus ventricosus genome elucidates the spidroin gene catalogue.</title>
        <authorList>
            <person name="Kono N."/>
            <person name="Nakamura H."/>
            <person name="Ohtoshi R."/>
            <person name="Moran D.A.P."/>
            <person name="Shinohara A."/>
            <person name="Yoshida Y."/>
            <person name="Fujiwara M."/>
            <person name="Mori M."/>
            <person name="Tomita M."/>
            <person name="Arakawa K."/>
        </authorList>
    </citation>
    <scope>NUCLEOTIDE SEQUENCE [LARGE SCALE GENOMIC DNA]</scope>
</reference>
<keyword evidence="2" id="KW-1185">Reference proteome</keyword>
<name>A0A4Y2TVE4_ARAVE</name>
<evidence type="ECO:0000313" key="1">
    <source>
        <dbReference type="EMBL" id="GBO04605.1"/>
    </source>
</evidence>